<gene>
    <name evidence="3" type="ORF">FRUB_03723</name>
</gene>
<name>A0A225DZ74_9BACT</name>
<organism evidence="3 4">
    <name type="scientific">Fimbriiglobus ruber</name>
    <dbReference type="NCBI Taxonomy" id="1908690"/>
    <lineage>
        <taxon>Bacteria</taxon>
        <taxon>Pseudomonadati</taxon>
        <taxon>Planctomycetota</taxon>
        <taxon>Planctomycetia</taxon>
        <taxon>Gemmatales</taxon>
        <taxon>Gemmataceae</taxon>
        <taxon>Fimbriiglobus</taxon>
    </lineage>
</organism>
<reference evidence="4" key="1">
    <citation type="submission" date="2017-06" db="EMBL/GenBank/DDBJ databases">
        <title>Genome analysis of Fimbriiglobus ruber SP5, the first member of the order Planctomycetales with confirmed chitinolytic capability.</title>
        <authorList>
            <person name="Ravin N.V."/>
            <person name="Rakitin A.L."/>
            <person name="Ivanova A.A."/>
            <person name="Beletsky A.V."/>
            <person name="Kulichevskaya I.S."/>
            <person name="Mardanov A.V."/>
            <person name="Dedysh S.N."/>
        </authorList>
    </citation>
    <scope>NUCLEOTIDE SEQUENCE [LARGE SCALE GENOMIC DNA]</scope>
    <source>
        <strain evidence="4">SP5</strain>
    </source>
</reference>
<feature type="transmembrane region" description="Helical" evidence="1">
    <location>
        <begin position="119"/>
        <end position="141"/>
    </location>
</feature>
<dbReference type="EMBL" id="NIDE01000005">
    <property type="protein sequence ID" value="OWK41645.1"/>
    <property type="molecule type" value="Genomic_DNA"/>
</dbReference>
<comment type="caution">
    <text evidence="3">The sequence shown here is derived from an EMBL/GenBank/DDBJ whole genome shotgun (WGS) entry which is preliminary data.</text>
</comment>
<dbReference type="RefSeq" id="WP_088254925.1">
    <property type="nucleotide sequence ID" value="NZ_NIDE01000005.1"/>
</dbReference>
<accession>A0A225DZ74</accession>
<keyword evidence="4" id="KW-1185">Reference proteome</keyword>
<dbReference type="OrthoDB" id="5508079at2"/>
<dbReference type="Proteomes" id="UP000214646">
    <property type="component" value="Unassembled WGS sequence"/>
</dbReference>
<protein>
    <submittedName>
        <fullName evidence="3">Type IV prepilin peptidase TadV/CpaA</fullName>
    </submittedName>
</protein>
<evidence type="ECO:0000313" key="3">
    <source>
        <dbReference type="EMBL" id="OWK41645.1"/>
    </source>
</evidence>
<dbReference type="InterPro" id="IPR000045">
    <property type="entry name" value="Prepilin_IV_endopep_pep"/>
</dbReference>
<feature type="transmembrane region" description="Helical" evidence="1">
    <location>
        <begin position="171"/>
        <end position="192"/>
    </location>
</feature>
<dbReference type="Gene3D" id="1.20.120.1220">
    <property type="match status" value="1"/>
</dbReference>
<feature type="transmembrane region" description="Helical" evidence="1">
    <location>
        <begin position="62"/>
        <end position="81"/>
    </location>
</feature>
<feature type="transmembrane region" description="Helical" evidence="1">
    <location>
        <begin position="232"/>
        <end position="251"/>
    </location>
</feature>
<feature type="transmembrane region" description="Helical" evidence="1">
    <location>
        <begin position="148"/>
        <end position="165"/>
    </location>
</feature>
<dbReference type="GO" id="GO:0004190">
    <property type="term" value="F:aspartic-type endopeptidase activity"/>
    <property type="evidence" value="ECO:0007669"/>
    <property type="project" value="InterPro"/>
</dbReference>
<dbReference type="Pfam" id="PF01478">
    <property type="entry name" value="Peptidase_A24"/>
    <property type="match status" value="1"/>
</dbReference>
<keyword evidence="1" id="KW-0472">Membrane</keyword>
<dbReference type="GO" id="GO:0016020">
    <property type="term" value="C:membrane"/>
    <property type="evidence" value="ECO:0007669"/>
    <property type="project" value="InterPro"/>
</dbReference>
<keyword evidence="1" id="KW-0812">Transmembrane</keyword>
<proteinExistence type="predicted"/>
<feature type="domain" description="Prepilin type IV endopeptidase peptidase" evidence="2">
    <location>
        <begin position="70"/>
        <end position="180"/>
    </location>
</feature>
<evidence type="ECO:0000259" key="2">
    <source>
        <dbReference type="Pfam" id="PF01478"/>
    </source>
</evidence>
<keyword evidence="1" id="KW-1133">Transmembrane helix</keyword>
<sequence length="256" mass="27314">MASDLTAPPPATATPDDLGIDREFVVGMARVPLIAVLWAAAAWGVSAVIDQFGWYLTVNDDAINLGPLVVICGGMLLAAFIDGYAFKVPNWCTLSLVVSGWYIGLLHDVGSTAVPGGGGFLAALGGTALGFAFLFPALFIGGMGQGDVKMTMGFGSWVAAFFGLGTGAWVLWWSFAIGVLVGGVFGLVMMALRRQFYKNMKNFQEIITDLRVLVAHGPGKAAARANERRKDWVRLPYGVPLCVGFIGYLWYSFFVA</sequence>
<evidence type="ECO:0000256" key="1">
    <source>
        <dbReference type="SAM" id="Phobius"/>
    </source>
</evidence>
<feature type="transmembrane region" description="Helical" evidence="1">
    <location>
        <begin position="31"/>
        <end position="56"/>
    </location>
</feature>
<evidence type="ECO:0000313" key="4">
    <source>
        <dbReference type="Proteomes" id="UP000214646"/>
    </source>
</evidence>
<dbReference type="AlphaFoldDB" id="A0A225DZ74"/>